<organism evidence="2 3">
    <name type="scientific">Microbacterium terrae</name>
    <dbReference type="NCBI Taxonomy" id="69369"/>
    <lineage>
        <taxon>Bacteria</taxon>
        <taxon>Bacillati</taxon>
        <taxon>Actinomycetota</taxon>
        <taxon>Actinomycetes</taxon>
        <taxon>Micrococcales</taxon>
        <taxon>Microbacteriaceae</taxon>
        <taxon>Microbacterium</taxon>
    </lineage>
</organism>
<reference evidence="2 3" key="1">
    <citation type="submission" date="2015-02" db="EMBL/GenBank/DDBJ databases">
        <title>Draft genome sequences of ten Microbacterium spp. with emphasis on heavy metal contaminated environments.</title>
        <authorList>
            <person name="Corretto E."/>
        </authorList>
    </citation>
    <scope>NUCLEOTIDE SEQUENCE [LARGE SCALE GENOMIC DNA]</scope>
    <source>
        <strain evidence="2 3">DSM 12510</strain>
    </source>
</reference>
<sequence>MNSQDAEIVDEITRNYREQCDAVVGADVDALRGLLAENFTLTHMTGYLQPNAEWLDDIASGQMTYHSIRNVDISTDVRGDDVTLTARSHTHATIWGATGTWPLQLHITYAHTPTGWVAARIVASTW</sequence>
<dbReference type="PATRIC" id="fig|92835.4.peg.2701"/>
<dbReference type="STRING" id="92835.RS81_02664"/>
<accession>A0A0M2GWV1</accession>
<name>A0A0M2GWV1_9MICO</name>
<dbReference type="InterPro" id="IPR032710">
    <property type="entry name" value="NTF2-like_dom_sf"/>
</dbReference>
<dbReference type="Proteomes" id="UP000033956">
    <property type="component" value="Unassembled WGS sequence"/>
</dbReference>
<comment type="caution">
    <text evidence="2">The sequence shown here is derived from an EMBL/GenBank/DDBJ whole genome shotgun (WGS) entry which is preliminary data.</text>
</comment>
<dbReference type="OrthoDB" id="3253136at2"/>
<dbReference type="Gene3D" id="3.10.450.50">
    <property type="match status" value="1"/>
</dbReference>
<feature type="domain" description="DUF4440" evidence="1">
    <location>
        <begin position="12"/>
        <end position="117"/>
    </location>
</feature>
<evidence type="ECO:0000313" key="2">
    <source>
        <dbReference type="EMBL" id="KJL38393.1"/>
    </source>
</evidence>
<dbReference type="InterPro" id="IPR027843">
    <property type="entry name" value="DUF4440"/>
</dbReference>
<dbReference type="SUPFAM" id="SSF54427">
    <property type="entry name" value="NTF2-like"/>
    <property type="match status" value="1"/>
</dbReference>
<dbReference type="AlphaFoldDB" id="A0A0M2GWV1"/>
<proteinExistence type="predicted"/>
<evidence type="ECO:0000259" key="1">
    <source>
        <dbReference type="Pfam" id="PF14534"/>
    </source>
</evidence>
<dbReference type="RefSeq" id="WP_045276577.1">
    <property type="nucleotide sequence ID" value="NZ_BAAAUP010000003.1"/>
</dbReference>
<gene>
    <name evidence="2" type="ORF">RS81_02664</name>
</gene>
<dbReference type="Pfam" id="PF14534">
    <property type="entry name" value="DUF4440"/>
    <property type="match status" value="1"/>
</dbReference>
<evidence type="ECO:0000313" key="3">
    <source>
        <dbReference type="Proteomes" id="UP000033956"/>
    </source>
</evidence>
<dbReference type="EMBL" id="JYIZ01000055">
    <property type="protein sequence ID" value="KJL38393.1"/>
    <property type="molecule type" value="Genomic_DNA"/>
</dbReference>
<protein>
    <recommendedName>
        <fullName evidence="1">DUF4440 domain-containing protein</fullName>
    </recommendedName>
</protein>
<keyword evidence="3" id="KW-1185">Reference proteome</keyword>